<dbReference type="OrthoDB" id="18848at2157"/>
<proteinExistence type="predicted"/>
<reference evidence="2" key="1">
    <citation type="journal article" date="2009" name="BMC Genomics">
        <title>The complete genome sequence of Staphylothermus marinus reveals differences in sulfur metabolism among heterotrophic Crenarchaeota.</title>
        <authorList>
            <person name="Anderson I.J."/>
            <person name="Dharmarajan L."/>
            <person name="Rodriguez J."/>
            <person name="Hooper S."/>
            <person name="Porat I."/>
            <person name="Ulrich L.E."/>
            <person name="Elkins J.G."/>
            <person name="Mavromatis K."/>
            <person name="Sun H."/>
            <person name="Land M."/>
            <person name="Lapidus A."/>
            <person name="Lucas S."/>
            <person name="Barry K."/>
            <person name="Huber H."/>
            <person name="Zhulin I.B."/>
            <person name="Whitman W.B."/>
            <person name="Mukhopadhyay B."/>
            <person name="Woese C."/>
            <person name="Bristow J."/>
            <person name="Kyrpides N."/>
        </authorList>
    </citation>
    <scope>NUCLEOTIDE SEQUENCE [LARGE SCALE GENOMIC DNA]</scope>
    <source>
        <strain evidence="2">ATCC 43588 / DSM 3639 / JCM 9404 / F1</strain>
    </source>
</reference>
<dbReference type="InterPro" id="IPR036388">
    <property type="entry name" value="WH-like_DNA-bd_sf"/>
</dbReference>
<dbReference type="RefSeq" id="WP_011839559.1">
    <property type="nucleotide sequence ID" value="NC_009033.1"/>
</dbReference>
<organism evidence="1 2">
    <name type="scientific">Staphylothermus marinus (strain ATCC 43588 / DSM 3639 / JCM 9404 / F1)</name>
    <dbReference type="NCBI Taxonomy" id="399550"/>
    <lineage>
        <taxon>Archaea</taxon>
        <taxon>Thermoproteota</taxon>
        <taxon>Thermoprotei</taxon>
        <taxon>Desulfurococcales</taxon>
        <taxon>Desulfurococcaceae</taxon>
        <taxon>Staphylothermus</taxon>
    </lineage>
</organism>
<dbReference type="eggNOG" id="arCOG00453">
    <property type="taxonomic scope" value="Archaea"/>
</dbReference>
<dbReference type="GeneID" id="4906834"/>
<dbReference type="Gene3D" id="1.10.10.10">
    <property type="entry name" value="Winged helix-like DNA-binding domain superfamily/Winged helix DNA-binding domain"/>
    <property type="match status" value="1"/>
</dbReference>
<dbReference type="AlphaFoldDB" id="A3DP08"/>
<dbReference type="HOGENOM" id="CLU_1036731_0_0_2"/>
<evidence type="ECO:0000313" key="1">
    <source>
        <dbReference type="EMBL" id="ABN70368.1"/>
    </source>
</evidence>
<dbReference type="EMBL" id="CP000575">
    <property type="protein sequence ID" value="ABN70368.1"/>
    <property type="molecule type" value="Genomic_DNA"/>
</dbReference>
<name>A3DP08_STAMF</name>
<accession>A3DP08</accession>
<reference evidence="1 2" key="2">
    <citation type="journal article" date="2009" name="Stand. Genomic Sci.">
        <title>Complete genome sequence of Staphylothermus marinus Stetter and Fiala 1986 type strain F1.</title>
        <authorList>
            <person name="Anderson I.J."/>
            <person name="Sun H."/>
            <person name="Lapidus A."/>
            <person name="Copeland A."/>
            <person name="Glavina Del Rio T."/>
            <person name="Tice H."/>
            <person name="Dalin E."/>
            <person name="Lucas S."/>
            <person name="Barry K."/>
            <person name="Land M."/>
            <person name="Richardson P."/>
            <person name="Huber H."/>
            <person name="Kyrpides N.C."/>
        </authorList>
    </citation>
    <scope>NUCLEOTIDE SEQUENCE [LARGE SCALE GENOMIC DNA]</scope>
    <source>
        <strain evidence="2">ATCC 43588 / DSM 3639 / JCM 9404 / F1</strain>
    </source>
</reference>
<evidence type="ECO:0000313" key="2">
    <source>
        <dbReference type="Proteomes" id="UP000000254"/>
    </source>
</evidence>
<dbReference type="Proteomes" id="UP000000254">
    <property type="component" value="Chromosome"/>
</dbReference>
<protein>
    <submittedName>
        <fullName evidence="1">Uncharacterized protein</fullName>
    </submittedName>
</protein>
<sequence length="260" mass="29772">MSTLGIGSRGIGWFGRLFGFFKRSKDPVTRSIYEAIAVLDKMINSIESTKKSLESVHEDHSRRAKLFASEGRKQYEDIFIEELKHIAGLISMFDKVQYDLMRVRYRLETLTLVEEPIRLLPEVIQELQSLKPEVEKIAPELSTMLMEVERKVTSIIASSNISSIAGVVGYKDNIQVDDKNAPEKLPIPPLPPENQPEPSAVQEYNLVPLAIVKKWILDEIRTSGGVFVIKDFIKKYKVPKHLVYDALRKLEEEGRIRLRH</sequence>
<dbReference type="STRING" id="399550.Smar_1277"/>
<gene>
    <name evidence="1" type="ordered locus">Smar_1277</name>
</gene>
<keyword evidence="2" id="KW-1185">Reference proteome</keyword>
<dbReference type="KEGG" id="smr:Smar_1277"/>